<proteinExistence type="predicted"/>
<protein>
    <submittedName>
        <fullName evidence="2">Uncharacterized protein</fullName>
    </submittedName>
</protein>
<feature type="region of interest" description="Disordered" evidence="1">
    <location>
        <begin position="203"/>
        <end position="227"/>
    </location>
</feature>
<feature type="compositionally biased region" description="Acidic residues" evidence="1">
    <location>
        <begin position="256"/>
        <end position="289"/>
    </location>
</feature>
<name>A0A165M8U8_9APHY</name>
<feature type="region of interest" description="Disordered" evidence="1">
    <location>
        <begin position="256"/>
        <end position="323"/>
    </location>
</feature>
<keyword evidence="3" id="KW-1185">Reference proteome</keyword>
<dbReference type="Proteomes" id="UP000076727">
    <property type="component" value="Unassembled WGS sequence"/>
</dbReference>
<evidence type="ECO:0000256" key="1">
    <source>
        <dbReference type="SAM" id="MobiDB-lite"/>
    </source>
</evidence>
<dbReference type="STRING" id="1314783.A0A165M8U8"/>
<gene>
    <name evidence="2" type="ORF">DAEQUDRAFT_531846</name>
</gene>
<evidence type="ECO:0000313" key="3">
    <source>
        <dbReference type="Proteomes" id="UP000076727"/>
    </source>
</evidence>
<reference evidence="2 3" key="1">
    <citation type="journal article" date="2016" name="Mol. Biol. Evol.">
        <title>Comparative Genomics of Early-Diverging Mushroom-Forming Fungi Provides Insights into the Origins of Lignocellulose Decay Capabilities.</title>
        <authorList>
            <person name="Nagy L.G."/>
            <person name="Riley R."/>
            <person name="Tritt A."/>
            <person name="Adam C."/>
            <person name="Daum C."/>
            <person name="Floudas D."/>
            <person name="Sun H."/>
            <person name="Yadav J.S."/>
            <person name="Pangilinan J."/>
            <person name="Larsson K.H."/>
            <person name="Matsuura K."/>
            <person name="Barry K."/>
            <person name="Labutti K."/>
            <person name="Kuo R."/>
            <person name="Ohm R.A."/>
            <person name="Bhattacharya S.S."/>
            <person name="Shirouzu T."/>
            <person name="Yoshinaga Y."/>
            <person name="Martin F.M."/>
            <person name="Grigoriev I.V."/>
            <person name="Hibbett D.S."/>
        </authorList>
    </citation>
    <scope>NUCLEOTIDE SEQUENCE [LARGE SCALE GENOMIC DNA]</scope>
    <source>
        <strain evidence="2 3">L-15889</strain>
    </source>
</reference>
<feature type="compositionally biased region" description="Acidic residues" evidence="1">
    <location>
        <begin position="213"/>
        <end position="227"/>
    </location>
</feature>
<dbReference type="OrthoDB" id="2780918at2759"/>
<dbReference type="AlphaFoldDB" id="A0A165M8U8"/>
<dbReference type="EMBL" id="KV429107">
    <property type="protein sequence ID" value="KZT65372.1"/>
    <property type="molecule type" value="Genomic_DNA"/>
</dbReference>
<sequence>MRGAELACWRRLDCLYSGPTSDLVQWWKVSSKIRWLLLHACRIEHAWKILSIARRTSPIVLSMMASPRVPTLFWQQLPLAASRVRYLDLRLYTLVDHDYITVWELDIVPALSKLPLVALRVCRIHNMYLHAMGEERVHVDPTWRLEAAHLAEAIAKQVTSLQLISIGNGVEVMNNKLHRYRFCGHAMWWRIVPVPNHGAPLSGGVVERADSSDFGEPEGEYDDEDESDVIMEGEELGEETQDVDEKPDDVDEIDDIDEADEENEENEDVSAAEDSEDGDDDGDGDDDNDGSTIEDHEHDYPEANGDEDCGSQGSRSDSEGSMTRDRIAVAHLLTRILGPNKSRRMVSISRDLSEYAGEYMESSNFTETSAFDDDLWTRLEHSMVPREPVSEPHRDQDIGF</sequence>
<accession>A0A165M8U8</accession>
<organism evidence="2 3">
    <name type="scientific">Daedalea quercina L-15889</name>
    <dbReference type="NCBI Taxonomy" id="1314783"/>
    <lineage>
        <taxon>Eukaryota</taxon>
        <taxon>Fungi</taxon>
        <taxon>Dikarya</taxon>
        <taxon>Basidiomycota</taxon>
        <taxon>Agaricomycotina</taxon>
        <taxon>Agaricomycetes</taxon>
        <taxon>Polyporales</taxon>
        <taxon>Fomitopsis</taxon>
    </lineage>
</organism>
<evidence type="ECO:0000313" key="2">
    <source>
        <dbReference type="EMBL" id="KZT65372.1"/>
    </source>
</evidence>